<dbReference type="PANTHER" id="PTHR30634:SF16">
    <property type="entry name" value="OUTER-MEMBRANE LIPOPROTEIN LOLB"/>
    <property type="match status" value="1"/>
</dbReference>
<name>A0A6L7A3B4_ECOLX</name>
<proteinExistence type="predicted"/>
<organism evidence="1 2">
    <name type="scientific">Escherichia coli</name>
    <dbReference type="NCBI Taxonomy" id="562"/>
    <lineage>
        <taxon>Bacteria</taxon>
        <taxon>Pseudomonadati</taxon>
        <taxon>Pseudomonadota</taxon>
        <taxon>Gammaproteobacteria</taxon>
        <taxon>Enterobacterales</taxon>
        <taxon>Enterobacteriaceae</taxon>
        <taxon>Escherichia</taxon>
    </lineage>
</organism>
<dbReference type="Proteomes" id="UP000487258">
    <property type="component" value="Unassembled WGS sequence"/>
</dbReference>
<evidence type="ECO:0000313" key="2">
    <source>
        <dbReference type="Proteomes" id="UP000487258"/>
    </source>
</evidence>
<evidence type="ECO:0008006" key="3">
    <source>
        <dbReference type="Google" id="ProtNLM"/>
    </source>
</evidence>
<comment type="caution">
    <text evidence="1">The sequence shown here is derived from an EMBL/GenBank/DDBJ whole genome shotgun (WGS) entry which is preliminary data.</text>
</comment>
<evidence type="ECO:0000313" key="1">
    <source>
        <dbReference type="EMBL" id="MWL48801.1"/>
    </source>
</evidence>
<dbReference type="InterPro" id="IPR050458">
    <property type="entry name" value="LolB"/>
</dbReference>
<feature type="non-terminal residue" evidence="1">
    <location>
        <position position="390"/>
    </location>
</feature>
<accession>A0A6L7A3B4</accession>
<gene>
    <name evidence="1" type="ORF">GQM04_25550</name>
</gene>
<sequence>MDKELPWLADNAQLELKYKKGKTPLSHRNWPGEPVPVITESIIQTLGDELLQKAEKKKNIVWRYENFSLEWQSAITQAINLIGEHKPSIPARTMAALVCIAQNDSQQLLDEIVQQEGLEYATEVVIARQFITRCYESDPLLVTLQYQDEDYGYGYRSETYNEFDLRLRKHLSLAEESCWQRCADKLIVALPGITKVRRPFIALILPEKPEIANELVGLECPRTHFHSKEWLKVVANDPTAVRKLEHYWSQDIFSDREASYMSHENHFGYAACAALLREQGLAAIPRLAMYAHKEDCGSLLVQINHPQVIRTLLLVADKNKPSLQRVAKYHKNFPHATLAALAELLALTEPPARPGYPIIEDKKLPAQQKARDEYWRTLLQTLMASQPQLA</sequence>
<dbReference type="PANTHER" id="PTHR30634">
    <property type="entry name" value="OUTER MEMBRANE LOLAB LIPOPROTEIN INSERTION APPARATUS"/>
    <property type="match status" value="1"/>
</dbReference>
<dbReference type="AlphaFoldDB" id="A0A6L7A3B4"/>
<protein>
    <recommendedName>
        <fullName evidence="3">N-terminal part of molybdate metabolism regulator MolR-like protein</fullName>
    </recommendedName>
</protein>
<reference evidence="1 2" key="1">
    <citation type="submission" date="2019-12" db="EMBL/GenBank/DDBJ databases">
        <title>Enteriobacteria Tanzani isolates_10432.</title>
        <authorList>
            <person name="Subbiah M."/>
            <person name="Call D."/>
        </authorList>
    </citation>
    <scope>NUCLEOTIDE SEQUENCE [LARGE SCALE GENOMIC DNA]</scope>
    <source>
        <strain evidence="1 2">10432wF6</strain>
    </source>
</reference>
<dbReference type="EMBL" id="WTMY01000487">
    <property type="protein sequence ID" value="MWL48801.1"/>
    <property type="molecule type" value="Genomic_DNA"/>
</dbReference>